<organism evidence="2 3">
    <name type="scientific">Micromonas commoda (strain RCC299 / NOUM17 / CCMP2709)</name>
    <name type="common">Picoplanktonic green alga</name>
    <dbReference type="NCBI Taxonomy" id="296587"/>
    <lineage>
        <taxon>Eukaryota</taxon>
        <taxon>Viridiplantae</taxon>
        <taxon>Chlorophyta</taxon>
        <taxon>Mamiellophyceae</taxon>
        <taxon>Mamiellales</taxon>
        <taxon>Mamiellaceae</taxon>
        <taxon>Micromonas</taxon>
    </lineage>
</organism>
<gene>
    <name evidence="2" type="ORF">MICPUN_76823</name>
</gene>
<evidence type="ECO:0000313" key="2">
    <source>
        <dbReference type="EMBL" id="ACO66021.1"/>
    </source>
</evidence>
<feature type="domain" description="CBM20" evidence="1">
    <location>
        <begin position="1"/>
        <end position="90"/>
    </location>
</feature>
<dbReference type="GO" id="GO:2001070">
    <property type="term" value="F:starch binding"/>
    <property type="evidence" value="ECO:0007669"/>
    <property type="project" value="InterPro"/>
</dbReference>
<feature type="non-terminal residue" evidence="2">
    <location>
        <position position="1"/>
    </location>
</feature>
<dbReference type="PANTHER" id="PTHR15048">
    <property type="entry name" value="STARCH-BINDING DOMAIN-CONTAINING PROTEIN 1"/>
    <property type="match status" value="1"/>
</dbReference>
<reference evidence="2 3" key="1">
    <citation type="journal article" date="2009" name="Science">
        <title>Green evolution and dynamic adaptations revealed by genomes of the marine picoeukaryotes Micromonas.</title>
        <authorList>
            <person name="Worden A.Z."/>
            <person name="Lee J.H."/>
            <person name="Mock T."/>
            <person name="Rouze P."/>
            <person name="Simmons M.P."/>
            <person name="Aerts A.L."/>
            <person name="Allen A.E."/>
            <person name="Cuvelier M.L."/>
            <person name="Derelle E."/>
            <person name="Everett M.V."/>
            <person name="Foulon E."/>
            <person name="Grimwood J."/>
            <person name="Gundlach H."/>
            <person name="Henrissat B."/>
            <person name="Napoli C."/>
            <person name="McDonald S.M."/>
            <person name="Parker M.S."/>
            <person name="Rombauts S."/>
            <person name="Salamov A."/>
            <person name="Von Dassow P."/>
            <person name="Badger J.H."/>
            <person name="Coutinho P.M."/>
            <person name="Demir E."/>
            <person name="Dubchak I."/>
            <person name="Gentemann C."/>
            <person name="Eikrem W."/>
            <person name="Gready J.E."/>
            <person name="John U."/>
            <person name="Lanier W."/>
            <person name="Lindquist E.A."/>
            <person name="Lucas S."/>
            <person name="Mayer K.F."/>
            <person name="Moreau H."/>
            <person name="Not F."/>
            <person name="Otillar R."/>
            <person name="Panaud O."/>
            <person name="Pangilinan J."/>
            <person name="Paulsen I."/>
            <person name="Piegu B."/>
            <person name="Poliakov A."/>
            <person name="Robbens S."/>
            <person name="Schmutz J."/>
            <person name="Toulza E."/>
            <person name="Wyss T."/>
            <person name="Zelensky A."/>
            <person name="Zhou K."/>
            <person name="Armbrust E.V."/>
            <person name="Bhattacharya D."/>
            <person name="Goodenough U.W."/>
            <person name="Van de Peer Y."/>
            <person name="Grigoriev I.V."/>
        </authorList>
    </citation>
    <scope>NUCLEOTIDE SEQUENCE [LARGE SCALE GENOMIC DNA]</scope>
    <source>
        <strain evidence="3">RCC299 / NOUM17</strain>
    </source>
</reference>
<name>C1ED50_MICCC</name>
<keyword evidence="3" id="KW-1185">Reference proteome</keyword>
<dbReference type="InParanoid" id="C1ED50"/>
<dbReference type="GO" id="GO:0016020">
    <property type="term" value="C:membrane"/>
    <property type="evidence" value="ECO:0007669"/>
    <property type="project" value="TreeGrafter"/>
</dbReference>
<dbReference type="CDD" id="cd05467">
    <property type="entry name" value="CBM20"/>
    <property type="match status" value="1"/>
</dbReference>
<accession>C1ED50</accession>
<dbReference type="SUPFAM" id="SSF49452">
    <property type="entry name" value="Starch-binding domain-like"/>
    <property type="match status" value="1"/>
</dbReference>
<dbReference type="InterPro" id="IPR002044">
    <property type="entry name" value="CBM20"/>
</dbReference>
<dbReference type="PANTHER" id="PTHR15048:SF0">
    <property type="entry name" value="STARCH-BINDING DOMAIN-CONTAINING PROTEIN 1"/>
    <property type="match status" value="1"/>
</dbReference>
<dbReference type="CAZy" id="CBM20">
    <property type="family name" value="Carbohydrate-Binding Module Family 20"/>
</dbReference>
<feature type="non-terminal residue" evidence="2">
    <location>
        <position position="90"/>
    </location>
</feature>
<dbReference type="Gene3D" id="2.60.40.10">
    <property type="entry name" value="Immunoglobulins"/>
    <property type="match status" value="1"/>
</dbReference>
<protein>
    <submittedName>
        <fullName evidence="2">Carbohydrate-binding module family 20 protein</fullName>
    </submittedName>
</protein>
<dbReference type="InterPro" id="IPR013784">
    <property type="entry name" value="Carb-bd-like_fold"/>
</dbReference>
<dbReference type="Proteomes" id="UP000002009">
    <property type="component" value="Chromosome 9"/>
</dbReference>
<dbReference type="Pfam" id="PF00686">
    <property type="entry name" value="CBM_20"/>
    <property type="match status" value="1"/>
</dbReference>
<sequence length="90" mass="9929">VTFGIRAELDYGEALIVVGGAKELGSWEPESGFALTWSDGNVWQGDLATLTNDAPENSVHSTAVEFKLVVVKPDWGGYWWEEGENRLIDM</sequence>
<dbReference type="OrthoDB" id="568288at2759"/>
<dbReference type="RefSeq" id="XP_002504763.1">
    <property type="nucleotide sequence ID" value="XM_002504717.1"/>
</dbReference>
<proteinExistence type="predicted"/>
<dbReference type="KEGG" id="mis:MICPUN_76823"/>
<dbReference type="SMART" id="SM01065">
    <property type="entry name" value="CBM_2"/>
    <property type="match status" value="1"/>
</dbReference>
<evidence type="ECO:0000259" key="1">
    <source>
        <dbReference type="PROSITE" id="PS51166"/>
    </source>
</evidence>
<evidence type="ECO:0000313" key="3">
    <source>
        <dbReference type="Proteomes" id="UP000002009"/>
    </source>
</evidence>
<dbReference type="AlphaFoldDB" id="C1ED50"/>
<dbReference type="InterPro" id="IPR013783">
    <property type="entry name" value="Ig-like_fold"/>
</dbReference>
<dbReference type="GeneID" id="8246628"/>
<dbReference type="EMBL" id="CP001329">
    <property type="protein sequence ID" value="ACO66021.1"/>
    <property type="molecule type" value="Genomic_DNA"/>
</dbReference>
<dbReference type="PROSITE" id="PS51166">
    <property type="entry name" value="CBM20"/>
    <property type="match status" value="1"/>
</dbReference>